<evidence type="ECO:0000256" key="1">
    <source>
        <dbReference type="SAM" id="MobiDB-lite"/>
    </source>
</evidence>
<keyword evidence="3" id="KW-1185">Reference proteome</keyword>
<organism evidence="2 3">
    <name type="scientific">Apiospora rasikravindrae</name>
    <dbReference type="NCBI Taxonomy" id="990691"/>
    <lineage>
        <taxon>Eukaryota</taxon>
        <taxon>Fungi</taxon>
        <taxon>Dikarya</taxon>
        <taxon>Ascomycota</taxon>
        <taxon>Pezizomycotina</taxon>
        <taxon>Sordariomycetes</taxon>
        <taxon>Xylariomycetidae</taxon>
        <taxon>Amphisphaeriales</taxon>
        <taxon>Apiosporaceae</taxon>
        <taxon>Apiospora</taxon>
    </lineage>
</organism>
<evidence type="ECO:0000313" key="2">
    <source>
        <dbReference type="EMBL" id="KAK8050980.1"/>
    </source>
</evidence>
<evidence type="ECO:0000313" key="3">
    <source>
        <dbReference type="Proteomes" id="UP001444661"/>
    </source>
</evidence>
<feature type="region of interest" description="Disordered" evidence="1">
    <location>
        <begin position="53"/>
        <end position="130"/>
    </location>
</feature>
<protein>
    <submittedName>
        <fullName evidence="2">Uncharacterized protein</fullName>
    </submittedName>
</protein>
<feature type="compositionally biased region" description="Polar residues" evidence="1">
    <location>
        <begin position="83"/>
        <end position="97"/>
    </location>
</feature>
<dbReference type="Proteomes" id="UP001444661">
    <property type="component" value="Unassembled WGS sequence"/>
</dbReference>
<reference evidence="2 3" key="1">
    <citation type="submission" date="2023-01" db="EMBL/GenBank/DDBJ databases">
        <title>Analysis of 21 Apiospora genomes using comparative genomics revels a genus with tremendous synthesis potential of carbohydrate active enzymes and secondary metabolites.</title>
        <authorList>
            <person name="Sorensen T."/>
        </authorList>
    </citation>
    <scope>NUCLEOTIDE SEQUENCE [LARGE SCALE GENOMIC DNA]</scope>
    <source>
        <strain evidence="2 3">CBS 33761</strain>
    </source>
</reference>
<dbReference type="EMBL" id="JAQQWK010000002">
    <property type="protein sequence ID" value="KAK8050980.1"/>
    <property type="molecule type" value="Genomic_DNA"/>
</dbReference>
<proteinExistence type="predicted"/>
<name>A0ABR1TWF5_9PEZI</name>
<accession>A0ABR1TWF5</accession>
<feature type="compositionally biased region" description="Basic and acidic residues" evidence="1">
    <location>
        <begin position="57"/>
        <end position="79"/>
    </location>
</feature>
<gene>
    <name evidence="2" type="ORF">PG993_002365</name>
</gene>
<comment type="caution">
    <text evidence="2">The sequence shown here is derived from an EMBL/GenBank/DDBJ whole genome shotgun (WGS) entry which is preliminary data.</text>
</comment>
<sequence length="130" mass="14176">MRTRTEPACLPDPSRGALCLSRYALGVPLLRAISYQESKTAIETRKIPNATALLDTARTERDAKQTELDTPKVELEERKKKAQGQTSKRASTRQLSAGPSKRARTGGSPTDNSATEALELLIAKGRLREG</sequence>